<dbReference type="AlphaFoldDB" id="A0A075UST2"/>
<evidence type="ECO:0000313" key="1">
    <source>
        <dbReference type="EMBL" id="AIG75574.1"/>
    </source>
</evidence>
<dbReference type="Proteomes" id="UP000028492">
    <property type="component" value="Chromosome"/>
</dbReference>
<protein>
    <submittedName>
        <fullName evidence="1">Uncharacterized protein</fullName>
    </submittedName>
</protein>
<dbReference type="HOGENOM" id="CLU_2969139_0_0_11"/>
<reference evidence="1 2" key="1">
    <citation type="journal article" date="2014" name="J. Biotechnol.">
        <title>Complete genome sequence of the actinobacterium Amycolatopsis japonica MG417-CF17(T) (=DSM 44213T) producing (S,S)-N,N'-ethylenediaminedisuccinic acid.</title>
        <authorList>
            <person name="Stegmann E."/>
            <person name="Albersmeier A."/>
            <person name="Spohn M."/>
            <person name="Gert H."/>
            <person name="Weber T."/>
            <person name="Wohlleben W."/>
            <person name="Kalinowski J."/>
            <person name="Ruckert C."/>
        </authorList>
    </citation>
    <scope>NUCLEOTIDE SEQUENCE [LARGE SCALE GENOMIC DNA]</scope>
    <source>
        <strain evidence="2">MG417-CF17 (DSM 44213)</strain>
    </source>
</reference>
<proteinExistence type="predicted"/>
<evidence type="ECO:0000313" key="2">
    <source>
        <dbReference type="Proteomes" id="UP000028492"/>
    </source>
</evidence>
<keyword evidence="2" id="KW-1185">Reference proteome</keyword>
<gene>
    <name evidence="1" type="ORF">AJAP_13465</name>
</gene>
<name>A0A075UST2_9PSEU</name>
<dbReference type="KEGG" id="aja:AJAP_13465"/>
<organism evidence="1 2">
    <name type="scientific">Amycolatopsis japonica</name>
    <dbReference type="NCBI Taxonomy" id="208439"/>
    <lineage>
        <taxon>Bacteria</taxon>
        <taxon>Bacillati</taxon>
        <taxon>Actinomycetota</taxon>
        <taxon>Actinomycetes</taxon>
        <taxon>Pseudonocardiales</taxon>
        <taxon>Pseudonocardiaceae</taxon>
        <taxon>Amycolatopsis</taxon>
        <taxon>Amycolatopsis japonica group</taxon>
    </lineage>
</organism>
<dbReference type="STRING" id="208439.AJAP_13465"/>
<dbReference type="EMBL" id="CP008953">
    <property type="protein sequence ID" value="AIG75574.1"/>
    <property type="molecule type" value="Genomic_DNA"/>
</dbReference>
<dbReference type="RefSeq" id="WP_167551710.1">
    <property type="nucleotide sequence ID" value="NZ_CP008953.1"/>
</dbReference>
<sequence length="58" mass="6111">MKSTVADDIRSFFADSAIDVTVAGQAEVELVIDRFDNWKNASSGGAFGCFTGACCLMA</sequence>
<accession>A0A075UST2</accession>